<dbReference type="GO" id="GO:0035331">
    <property type="term" value="P:negative regulation of hippo signaling"/>
    <property type="evidence" value="ECO:0007669"/>
    <property type="project" value="TreeGrafter"/>
</dbReference>
<dbReference type="InterPro" id="IPR008145">
    <property type="entry name" value="GK/Ca_channel_bsu"/>
</dbReference>
<reference evidence="2 3" key="1">
    <citation type="journal article" date="2019" name="Sci. Rep.">
        <title>Orb-weaving spider Araneus ventricosus genome elucidates the spidroin gene catalogue.</title>
        <authorList>
            <person name="Kono N."/>
            <person name="Nakamura H."/>
            <person name="Ohtoshi R."/>
            <person name="Moran D.A.P."/>
            <person name="Shinohara A."/>
            <person name="Yoshida Y."/>
            <person name="Fujiwara M."/>
            <person name="Mori M."/>
            <person name="Tomita M."/>
            <person name="Arakawa K."/>
        </authorList>
    </citation>
    <scope>NUCLEOTIDE SEQUENCE [LARGE SCALE GENOMIC DNA]</scope>
</reference>
<sequence>TTVSAIKQLCDKNCHALLDCSLSAVERLNQCMIYPIVIFLKYKSTKQIREVKDSRYLTEKVTTKAAKEMFEHALKIESEYKQLINGKRDLRVIWLLSVLSIFGSQVL</sequence>
<dbReference type="InterPro" id="IPR008144">
    <property type="entry name" value="Guanylate_kin-like_dom"/>
</dbReference>
<comment type="caution">
    <text evidence="2">The sequence shown here is derived from an EMBL/GenBank/DDBJ whole genome shotgun (WGS) entry which is preliminary data.</text>
</comment>
<dbReference type="AlphaFoldDB" id="A0A4Y2INP8"/>
<dbReference type="PROSITE" id="PS50052">
    <property type="entry name" value="GUANYLATE_KINASE_2"/>
    <property type="match status" value="1"/>
</dbReference>
<evidence type="ECO:0000313" key="3">
    <source>
        <dbReference type="Proteomes" id="UP000499080"/>
    </source>
</evidence>
<dbReference type="Proteomes" id="UP000499080">
    <property type="component" value="Unassembled WGS sequence"/>
</dbReference>
<organism evidence="2 3">
    <name type="scientific">Araneus ventricosus</name>
    <name type="common">Orbweaver spider</name>
    <name type="synonym">Epeira ventricosa</name>
    <dbReference type="NCBI Taxonomy" id="182803"/>
    <lineage>
        <taxon>Eukaryota</taxon>
        <taxon>Metazoa</taxon>
        <taxon>Ecdysozoa</taxon>
        <taxon>Arthropoda</taxon>
        <taxon>Chelicerata</taxon>
        <taxon>Arachnida</taxon>
        <taxon>Araneae</taxon>
        <taxon>Araneomorphae</taxon>
        <taxon>Entelegynae</taxon>
        <taxon>Araneoidea</taxon>
        <taxon>Araneidae</taxon>
        <taxon>Araneus</taxon>
    </lineage>
</organism>
<dbReference type="OrthoDB" id="6506532at2759"/>
<dbReference type="Pfam" id="PF00625">
    <property type="entry name" value="Guanylate_kin"/>
    <property type="match status" value="1"/>
</dbReference>
<dbReference type="Gene3D" id="3.40.50.300">
    <property type="entry name" value="P-loop containing nucleotide triphosphate hydrolases"/>
    <property type="match status" value="1"/>
</dbReference>
<feature type="non-terminal residue" evidence="2">
    <location>
        <position position="1"/>
    </location>
</feature>
<dbReference type="EMBL" id="BGPR01186728">
    <property type="protein sequence ID" value="GBM79240.1"/>
    <property type="molecule type" value="Genomic_DNA"/>
</dbReference>
<evidence type="ECO:0000259" key="1">
    <source>
        <dbReference type="PROSITE" id="PS50052"/>
    </source>
</evidence>
<accession>A0A4Y2INP8</accession>
<dbReference type="PANTHER" id="PTHR46360:SF1">
    <property type="entry name" value="DISKS LARGE HOMOLOG 5"/>
    <property type="match status" value="1"/>
</dbReference>
<keyword evidence="3" id="KW-1185">Reference proteome</keyword>
<feature type="domain" description="Guanylate kinase-like" evidence="1">
    <location>
        <begin position="1"/>
        <end position="107"/>
    </location>
</feature>
<proteinExistence type="predicted"/>
<name>A0A4Y2INP8_ARAVE</name>
<dbReference type="InterPro" id="IPR053004">
    <property type="entry name" value="MAGUK_Signaling_Regulators"/>
</dbReference>
<dbReference type="SUPFAM" id="SSF52540">
    <property type="entry name" value="P-loop containing nucleoside triphosphate hydrolases"/>
    <property type="match status" value="1"/>
</dbReference>
<dbReference type="InterPro" id="IPR027417">
    <property type="entry name" value="P-loop_NTPase"/>
</dbReference>
<evidence type="ECO:0000313" key="2">
    <source>
        <dbReference type="EMBL" id="GBM79240.1"/>
    </source>
</evidence>
<gene>
    <name evidence="2" type="primary">Dlg5_2</name>
    <name evidence="2" type="ORF">AVEN_168290_1</name>
</gene>
<dbReference type="GO" id="GO:0005886">
    <property type="term" value="C:plasma membrane"/>
    <property type="evidence" value="ECO:0007669"/>
    <property type="project" value="TreeGrafter"/>
</dbReference>
<protein>
    <submittedName>
        <fullName evidence="2">Disks large 5</fullName>
    </submittedName>
</protein>
<dbReference type="PANTHER" id="PTHR46360">
    <property type="entry name" value="DISKS LARGE HOMOLOG 5"/>
    <property type="match status" value="1"/>
</dbReference>